<dbReference type="AlphaFoldDB" id="R7SJS3"/>
<proteinExistence type="predicted"/>
<dbReference type="Proteomes" id="UP000053319">
    <property type="component" value="Unassembled WGS sequence"/>
</dbReference>
<evidence type="ECO:0000313" key="4">
    <source>
        <dbReference type="Proteomes" id="UP000053319"/>
    </source>
</evidence>
<keyword evidence="2" id="KW-1133">Transmembrane helix</keyword>
<feature type="transmembrane region" description="Helical" evidence="2">
    <location>
        <begin position="292"/>
        <end position="318"/>
    </location>
</feature>
<name>R7SJS3_DICSQ</name>
<dbReference type="HOGENOM" id="CLU_479807_0_0_1"/>
<feature type="compositionally biased region" description="Basic and acidic residues" evidence="1">
    <location>
        <begin position="434"/>
        <end position="443"/>
    </location>
</feature>
<protein>
    <submittedName>
        <fullName evidence="3">Uncharacterized protein</fullName>
    </submittedName>
</protein>
<dbReference type="RefSeq" id="XP_007371281.1">
    <property type="nucleotide sequence ID" value="XM_007371219.1"/>
</dbReference>
<keyword evidence="2" id="KW-0472">Membrane</keyword>
<accession>R7SJS3</accession>
<evidence type="ECO:0000256" key="1">
    <source>
        <dbReference type="SAM" id="MobiDB-lite"/>
    </source>
</evidence>
<reference evidence="3 4" key="1">
    <citation type="journal article" date="2012" name="Science">
        <title>The Paleozoic origin of enzymatic lignin decomposition reconstructed from 31 fungal genomes.</title>
        <authorList>
            <person name="Floudas D."/>
            <person name="Binder M."/>
            <person name="Riley R."/>
            <person name="Barry K."/>
            <person name="Blanchette R.A."/>
            <person name="Henrissat B."/>
            <person name="Martinez A.T."/>
            <person name="Otillar R."/>
            <person name="Spatafora J.W."/>
            <person name="Yadav J.S."/>
            <person name="Aerts A."/>
            <person name="Benoit I."/>
            <person name="Boyd A."/>
            <person name="Carlson A."/>
            <person name="Copeland A."/>
            <person name="Coutinho P.M."/>
            <person name="de Vries R.P."/>
            <person name="Ferreira P."/>
            <person name="Findley K."/>
            <person name="Foster B."/>
            <person name="Gaskell J."/>
            <person name="Glotzer D."/>
            <person name="Gorecki P."/>
            <person name="Heitman J."/>
            <person name="Hesse C."/>
            <person name="Hori C."/>
            <person name="Igarashi K."/>
            <person name="Jurgens J.A."/>
            <person name="Kallen N."/>
            <person name="Kersten P."/>
            <person name="Kohler A."/>
            <person name="Kuees U."/>
            <person name="Kumar T.K.A."/>
            <person name="Kuo A."/>
            <person name="LaButti K."/>
            <person name="Larrondo L.F."/>
            <person name="Lindquist E."/>
            <person name="Ling A."/>
            <person name="Lombard V."/>
            <person name="Lucas S."/>
            <person name="Lundell T."/>
            <person name="Martin R."/>
            <person name="McLaughlin D.J."/>
            <person name="Morgenstern I."/>
            <person name="Morin E."/>
            <person name="Murat C."/>
            <person name="Nagy L.G."/>
            <person name="Nolan M."/>
            <person name="Ohm R.A."/>
            <person name="Patyshakuliyeva A."/>
            <person name="Rokas A."/>
            <person name="Ruiz-Duenas F.J."/>
            <person name="Sabat G."/>
            <person name="Salamov A."/>
            <person name="Samejima M."/>
            <person name="Schmutz J."/>
            <person name="Slot J.C."/>
            <person name="St John F."/>
            <person name="Stenlid J."/>
            <person name="Sun H."/>
            <person name="Sun S."/>
            <person name="Syed K."/>
            <person name="Tsang A."/>
            <person name="Wiebenga A."/>
            <person name="Young D."/>
            <person name="Pisabarro A."/>
            <person name="Eastwood D.C."/>
            <person name="Martin F."/>
            <person name="Cullen D."/>
            <person name="Grigoriev I.V."/>
            <person name="Hibbett D.S."/>
        </authorList>
    </citation>
    <scope>NUCLEOTIDE SEQUENCE [LARGE SCALE GENOMIC DNA]</scope>
    <source>
        <strain evidence="3 4">LYAD-421 SS1</strain>
    </source>
</reference>
<feature type="region of interest" description="Disordered" evidence="1">
    <location>
        <begin position="415"/>
        <end position="443"/>
    </location>
</feature>
<gene>
    <name evidence="3" type="ORF">DICSQDRAFT_130338</name>
</gene>
<evidence type="ECO:0000256" key="2">
    <source>
        <dbReference type="SAM" id="Phobius"/>
    </source>
</evidence>
<dbReference type="EMBL" id="JH719489">
    <property type="protein sequence ID" value="EJF55980.1"/>
    <property type="molecule type" value="Genomic_DNA"/>
</dbReference>
<dbReference type="OrthoDB" id="2757163at2759"/>
<dbReference type="KEGG" id="dsq:DICSQDRAFT_130338"/>
<feature type="transmembrane region" description="Helical" evidence="2">
    <location>
        <begin position="249"/>
        <end position="271"/>
    </location>
</feature>
<dbReference type="GeneID" id="18834626"/>
<keyword evidence="2" id="KW-0812">Transmembrane</keyword>
<feature type="transmembrane region" description="Helical" evidence="2">
    <location>
        <begin position="338"/>
        <end position="361"/>
    </location>
</feature>
<organism evidence="3 4">
    <name type="scientific">Dichomitus squalens (strain LYAD-421)</name>
    <name type="common">Western red white-rot fungus</name>
    <dbReference type="NCBI Taxonomy" id="732165"/>
    <lineage>
        <taxon>Eukaryota</taxon>
        <taxon>Fungi</taxon>
        <taxon>Dikarya</taxon>
        <taxon>Basidiomycota</taxon>
        <taxon>Agaricomycotina</taxon>
        <taxon>Agaricomycetes</taxon>
        <taxon>Polyporales</taxon>
        <taxon>Polyporaceae</taxon>
        <taxon>Dichomitus</taxon>
    </lineage>
</organism>
<evidence type="ECO:0000313" key="3">
    <source>
        <dbReference type="EMBL" id="EJF55980.1"/>
    </source>
</evidence>
<sequence length="568" mass="62151">MAQVMVRLWQALPTGSHLDIAIGLHLPLTFWRAMTSLIDSAIVYIRITVTRIMAASNVGLRTVNVPRTHLASQLEKFALMPPLCHTLWMQYLFSGLYSGRRPDSGHSIFCTLRSPENAGLGLDLRPDLNISSAAIYWGTILEFAISTSKLLAHAVNNIDDASSSVPLIGLTEAARACILTATFTVNVCIGDAIVWWRARVLYPGNRKVRHVCCALLSSTFVLGIVSTRRSVLVQNPQPGRIPIVYNGDVFGTAAIALSLATNVFSTTLIGYKAWKHRQFMREHLGAPGSSTLVTLKITALLVESGMIYCLVWVEFLVYHVVGDMVPGIHGGPWNAATFYHEACIAPIVAIYPMVIVVLVAVNKSQLEHGITRGQMSISTWGVASGPHAHDISSHRMTQLSEGGCPFASRITRTGEEEAQAESSLDTRVPGRSSVDSDRISSLKDHEKPGAVEMVILPTDLGRFMSPRVLKMGAVNSCGLPLSVLDGTVRKEQDVGFHSLRTHCRCGSNPNTETGAKARRSRILPLLTQRLHLLAEPSINVTGHEEYFPSLQYNARRMGLGMTWMHYGV</sequence>